<feature type="domain" description="PASTA" evidence="3">
    <location>
        <begin position="109"/>
        <end position="173"/>
    </location>
</feature>
<accession>A0ABN3UM43</accession>
<sequence length="189" mass="18875">MGAHARRRPVTAKAAGAAAVLAAAGLSVVLLGTDGDSEAPADAGEIRTLAPATVSVSPDDGHGDPTQPEISAKPVTAVPKPTVTTASPTPTRSKTAPPAAPSAAPTTNEPAAPVVPGVVGLTVEQAAVTLAAAGYGHEVVCQDGFPTGRVASQQPAAGQQWSRGGRVALFVPQGRCRSDRPGRPWDDDD</sequence>
<protein>
    <recommendedName>
        <fullName evidence="3">PASTA domain-containing protein</fullName>
    </recommendedName>
</protein>
<feature type="compositionally biased region" description="Low complexity" evidence="1">
    <location>
        <begin position="72"/>
        <end position="109"/>
    </location>
</feature>
<dbReference type="Gene3D" id="3.30.10.20">
    <property type="match status" value="1"/>
</dbReference>
<evidence type="ECO:0000313" key="5">
    <source>
        <dbReference type="Proteomes" id="UP001501842"/>
    </source>
</evidence>
<reference evidence="4 5" key="1">
    <citation type="journal article" date="2019" name="Int. J. Syst. Evol. Microbiol.">
        <title>The Global Catalogue of Microorganisms (GCM) 10K type strain sequencing project: providing services to taxonomists for standard genome sequencing and annotation.</title>
        <authorList>
            <consortium name="The Broad Institute Genomics Platform"/>
            <consortium name="The Broad Institute Genome Sequencing Center for Infectious Disease"/>
            <person name="Wu L."/>
            <person name="Ma J."/>
        </authorList>
    </citation>
    <scope>NUCLEOTIDE SEQUENCE [LARGE SCALE GENOMIC DNA]</scope>
    <source>
        <strain evidence="4 5">JCM 8201</strain>
    </source>
</reference>
<proteinExistence type="predicted"/>
<keyword evidence="2" id="KW-0732">Signal</keyword>
<evidence type="ECO:0000256" key="2">
    <source>
        <dbReference type="SAM" id="SignalP"/>
    </source>
</evidence>
<keyword evidence="5" id="KW-1185">Reference proteome</keyword>
<organism evidence="4 5">
    <name type="scientific">Actinocorallia aurantiaca</name>
    <dbReference type="NCBI Taxonomy" id="46204"/>
    <lineage>
        <taxon>Bacteria</taxon>
        <taxon>Bacillati</taxon>
        <taxon>Actinomycetota</taxon>
        <taxon>Actinomycetes</taxon>
        <taxon>Streptosporangiales</taxon>
        <taxon>Thermomonosporaceae</taxon>
        <taxon>Actinocorallia</taxon>
    </lineage>
</organism>
<evidence type="ECO:0000256" key="1">
    <source>
        <dbReference type="SAM" id="MobiDB-lite"/>
    </source>
</evidence>
<evidence type="ECO:0000313" key="4">
    <source>
        <dbReference type="EMBL" id="GAA2735519.1"/>
    </source>
</evidence>
<name>A0ABN3UM43_9ACTN</name>
<feature type="chain" id="PRO_5045868606" description="PASTA domain-containing protein" evidence="2">
    <location>
        <begin position="33"/>
        <end position="189"/>
    </location>
</feature>
<dbReference type="Pfam" id="PF03793">
    <property type="entry name" value="PASTA"/>
    <property type="match status" value="1"/>
</dbReference>
<dbReference type="PROSITE" id="PS51178">
    <property type="entry name" value="PASTA"/>
    <property type="match status" value="1"/>
</dbReference>
<evidence type="ECO:0000259" key="3">
    <source>
        <dbReference type="PROSITE" id="PS51178"/>
    </source>
</evidence>
<dbReference type="RefSeq" id="WP_344455460.1">
    <property type="nucleotide sequence ID" value="NZ_BAAATZ010000029.1"/>
</dbReference>
<dbReference type="EMBL" id="BAAATZ010000029">
    <property type="protein sequence ID" value="GAA2735519.1"/>
    <property type="molecule type" value="Genomic_DNA"/>
</dbReference>
<feature type="signal peptide" evidence="2">
    <location>
        <begin position="1"/>
        <end position="32"/>
    </location>
</feature>
<dbReference type="InterPro" id="IPR005543">
    <property type="entry name" value="PASTA_dom"/>
</dbReference>
<comment type="caution">
    <text evidence="4">The sequence shown here is derived from an EMBL/GenBank/DDBJ whole genome shotgun (WGS) entry which is preliminary data.</text>
</comment>
<dbReference type="CDD" id="cd06577">
    <property type="entry name" value="PASTA_pknB"/>
    <property type="match status" value="1"/>
</dbReference>
<dbReference type="Proteomes" id="UP001501842">
    <property type="component" value="Unassembled WGS sequence"/>
</dbReference>
<gene>
    <name evidence="4" type="ORF">GCM10010439_60520</name>
</gene>
<feature type="region of interest" description="Disordered" evidence="1">
    <location>
        <begin position="33"/>
        <end position="109"/>
    </location>
</feature>